<reference evidence="1 2" key="1">
    <citation type="submission" date="2017-01" db="EMBL/GenBank/DDBJ databases">
        <title>Bacillus cereus isolates.</title>
        <authorList>
            <person name="Beno S.M."/>
        </authorList>
    </citation>
    <scope>NUCLEOTIDE SEQUENCE [LARGE SCALE GENOMIC DNA]</scope>
    <source>
        <strain evidence="1 2">FSL K6-1030</strain>
    </source>
</reference>
<name>A0A9X6GGC0_BACCE</name>
<organism evidence="1 2">
    <name type="scientific">Bacillus cereus</name>
    <dbReference type="NCBI Taxonomy" id="1396"/>
    <lineage>
        <taxon>Bacteria</taxon>
        <taxon>Bacillati</taxon>
        <taxon>Bacillota</taxon>
        <taxon>Bacilli</taxon>
        <taxon>Bacillales</taxon>
        <taxon>Bacillaceae</taxon>
        <taxon>Bacillus</taxon>
        <taxon>Bacillus cereus group</taxon>
    </lineage>
</organism>
<gene>
    <name evidence="1" type="ORF">BLX06_08910</name>
</gene>
<dbReference type="AlphaFoldDB" id="A0A9X6GGC0"/>
<accession>A0A9X6GGC0</accession>
<sequence length="83" mass="10092">MGKERRKCMYENRQVCWEQFWKEQLTINGEMDIEQIKQELFEYKTLLEQINQPQQAVMQPQILIQLAVEQRIQKHQEKTLALA</sequence>
<proteinExistence type="predicted"/>
<evidence type="ECO:0000313" key="2">
    <source>
        <dbReference type="Proteomes" id="UP000190641"/>
    </source>
</evidence>
<dbReference type="EMBL" id="MUAU01000019">
    <property type="protein sequence ID" value="OOR75450.1"/>
    <property type="molecule type" value="Genomic_DNA"/>
</dbReference>
<protein>
    <submittedName>
        <fullName evidence="1">Uncharacterized protein</fullName>
    </submittedName>
</protein>
<comment type="caution">
    <text evidence="1">The sequence shown here is derived from an EMBL/GenBank/DDBJ whole genome shotgun (WGS) entry which is preliminary data.</text>
</comment>
<evidence type="ECO:0000313" key="1">
    <source>
        <dbReference type="EMBL" id="OOR75450.1"/>
    </source>
</evidence>
<dbReference type="Proteomes" id="UP000190641">
    <property type="component" value="Unassembled WGS sequence"/>
</dbReference>